<dbReference type="PANTHER" id="PTHR46328:SF26">
    <property type="entry name" value="FAR1 DNA-BINDING DOMAIN PROTEIN"/>
    <property type="match status" value="1"/>
</dbReference>
<feature type="domain" description="FAR1" evidence="1">
    <location>
        <begin position="104"/>
        <end position="174"/>
    </location>
</feature>
<accession>A0A445BHP4</accession>
<evidence type="ECO:0000259" key="1">
    <source>
        <dbReference type="Pfam" id="PF03101"/>
    </source>
</evidence>
<comment type="caution">
    <text evidence="2">The sequence shown here is derived from an EMBL/GenBank/DDBJ whole genome shotgun (WGS) entry which is preliminary data.</text>
</comment>
<dbReference type="InterPro" id="IPR004330">
    <property type="entry name" value="FAR1_DNA_bnd_dom"/>
</dbReference>
<dbReference type="Pfam" id="PF03101">
    <property type="entry name" value="FAR1"/>
    <property type="match status" value="1"/>
</dbReference>
<dbReference type="AlphaFoldDB" id="A0A445BHP4"/>
<dbReference type="Proteomes" id="UP000289738">
    <property type="component" value="Chromosome A09"/>
</dbReference>
<protein>
    <recommendedName>
        <fullName evidence="1">FAR1 domain-containing protein</fullName>
    </recommendedName>
</protein>
<evidence type="ECO:0000313" key="2">
    <source>
        <dbReference type="EMBL" id="RYR38202.1"/>
    </source>
</evidence>
<evidence type="ECO:0000313" key="3">
    <source>
        <dbReference type="Proteomes" id="UP000289738"/>
    </source>
</evidence>
<proteinExistence type="predicted"/>
<name>A0A445BHP4_ARAHY</name>
<keyword evidence="3" id="KW-1185">Reference proteome</keyword>
<dbReference type="PANTHER" id="PTHR46328">
    <property type="entry name" value="FAR-RED IMPAIRED RESPONSIVE (FAR1) FAMILY PROTEIN-RELATED"/>
    <property type="match status" value="1"/>
</dbReference>
<dbReference type="EMBL" id="SDMP01000009">
    <property type="protein sequence ID" value="RYR38202.1"/>
    <property type="molecule type" value="Genomic_DNA"/>
</dbReference>
<gene>
    <name evidence="2" type="ORF">Ahy_A09g043172</name>
</gene>
<dbReference type="PROSITE" id="PS51257">
    <property type="entry name" value="PROKAR_LIPOPROTEIN"/>
    <property type="match status" value="1"/>
</dbReference>
<sequence>MPYLKTSNSVNACSAQACLEGESVVNHSYGSLCAEEEGSDAFGPSGDECGDEFEDRGLGVELESHEYFGDNFYDNWEERAVDGIVELGCINLKEITAICMRMNGFAVRKNKFRQNMKNEGFRDMGSINNSLRQKLEPKAKTRCGCEAEMRIHLHSKSGRWIVLYFQKVHNHEFLEDRLTCMLSGHRKMDPTAVKQMNMMLKSWD</sequence>
<reference evidence="2 3" key="1">
    <citation type="submission" date="2019-01" db="EMBL/GenBank/DDBJ databases">
        <title>Sequencing of cultivated peanut Arachis hypogaea provides insights into genome evolution and oil improvement.</title>
        <authorList>
            <person name="Chen X."/>
        </authorList>
    </citation>
    <scope>NUCLEOTIDE SEQUENCE [LARGE SCALE GENOMIC DNA]</scope>
    <source>
        <strain evidence="3">cv. Fuhuasheng</strain>
        <tissue evidence="2">Leaves</tissue>
    </source>
</reference>
<organism evidence="2 3">
    <name type="scientific">Arachis hypogaea</name>
    <name type="common">Peanut</name>
    <dbReference type="NCBI Taxonomy" id="3818"/>
    <lineage>
        <taxon>Eukaryota</taxon>
        <taxon>Viridiplantae</taxon>
        <taxon>Streptophyta</taxon>
        <taxon>Embryophyta</taxon>
        <taxon>Tracheophyta</taxon>
        <taxon>Spermatophyta</taxon>
        <taxon>Magnoliopsida</taxon>
        <taxon>eudicotyledons</taxon>
        <taxon>Gunneridae</taxon>
        <taxon>Pentapetalae</taxon>
        <taxon>rosids</taxon>
        <taxon>fabids</taxon>
        <taxon>Fabales</taxon>
        <taxon>Fabaceae</taxon>
        <taxon>Papilionoideae</taxon>
        <taxon>50 kb inversion clade</taxon>
        <taxon>dalbergioids sensu lato</taxon>
        <taxon>Dalbergieae</taxon>
        <taxon>Pterocarpus clade</taxon>
        <taxon>Arachis</taxon>
    </lineage>
</organism>